<dbReference type="EMBL" id="CP015199">
    <property type="protein sequence ID" value="ANF50286.1"/>
    <property type="molecule type" value="Genomic_DNA"/>
</dbReference>
<dbReference type="OrthoDB" id="798594at2"/>
<reference evidence="1 2" key="1">
    <citation type="submission" date="2016-04" db="EMBL/GenBank/DDBJ databases">
        <title>Complete Genome Sequence of Chryseobacterium sp. IHBB 10212.</title>
        <authorList>
            <person name="Pal M."/>
            <person name="Swarnkar M.K."/>
            <person name="Kaushal K."/>
            <person name="Chhibber S."/>
            <person name="Singh A.K."/>
            <person name="Gulati A."/>
        </authorList>
    </citation>
    <scope>NUCLEOTIDE SEQUENCE [LARGE SCALE GENOMIC DNA]</scope>
    <source>
        <strain evidence="1 2">IHBB 10212</strain>
    </source>
</reference>
<evidence type="ECO:0000313" key="1">
    <source>
        <dbReference type="EMBL" id="ANF50286.1"/>
    </source>
</evidence>
<dbReference type="STRING" id="1685010.A0O34_07045"/>
<dbReference type="KEGG" id="chh:A0O34_07045"/>
<name>A0A172XTP8_9FLAO</name>
<accession>A0A172XTP8</accession>
<evidence type="ECO:0000313" key="2">
    <source>
        <dbReference type="Proteomes" id="UP000077824"/>
    </source>
</evidence>
<sequence>MKITDLNGFEIEITDLKEAIKQAKNFKDLHHVPPIPSDKEQQEYWKDLYEKLVTLKSKIRA</sequence>
<dbReference type="AlphaFoldDB" id="A0A172XTP8"/>
<dbReference type="Proteomes" id="UP000077824">
    <property type="component" value="Chromosome"/>
</dbReference>
<protein>
    <submittedName>
        <fullName evidence="1">3-isopropylmalate dehydratase</fullName>
    </submittedName>
</protein>
<proteinExistence type="predicted"/>
<organism evidence="1 2">
    <name type="scientific">Chryseobacterium glaciei</name>
    <dbReference type="NCBI Taxonomy" id="1685010"/>
    <lineage>
        <taxon>Bacteria</taxon>
        <taxon>Pseudomonadati</taxon>
        <taxon>Bacteroidota</taxon>
        <taxon>Flavobacteriia</taxon>
        <taxon>Flavobacteriales</taxon>
        <taxon>Weeksellaceae</taxon>
        <taxon>Chryseobacterium group</taxon>
        <taxon>Chryseobacterium</taxon>
    </lineage>
</organism>
<dbReference type="RefSeq" id="WP_066753010.1">
    <property type="nucleotide sequence ID" value="NZ_CP015199.1"/>
</dbReference>
<keyword evidence="2" id="KW-1185">Reference proteome</keyword>
<gene>
    <name evidence="1" type="ORF">A0O34_07045</name>
</gene>